<protein>
    <submittedName>
        <fullName evidence="1">Uncharacterized protein</fullName>
    </submittedName>
</protein>
<reference evidence="1" key="1">
    <citation type="submission" date="2022-06" db="EMBL/GenBank/DDBJ databases">
        <title>New cyanobacteria of genus Symplocastrum in benthos of Lake Baikal.</title>
        <authorList>
            <person name="Sorokovikova E."/>
            <person name="Tikhonova I."/>
            <person name="Krasnopeev A."/>
            <person name="Evseev P."/>
            <person name="Gladkikh A."/>
            <person name="Belykh O."/>
        </authorList>
    </citation>
    <scope>NUCLEOTIDE SEQUENCE</scope>
    <source>
        <strain evidence="1">BBK-W-15</strain>
    </source>
</reference>
<dbReference type="AlphaFoldDB" id="A0AAE3KMD0"/>
<dbReference type="EMBL" id="JAMZMM010000092">
    <property type="protein sequence ID" value="MCP2729089.1"/>
    <property type="molecule type" value="Genomic_DNA"/>
</dbReference>
<accession>A0AAE3KMD0</accession>
<dbReference type="Proteomes" id="UP001204953">
    <property type="component" value="Unassembled WGS sequence"/>
</dbReference>
<gene>
    <name evidence="1" type="ORF">NJ959_11535</name>
</gene>
<comment type="caution">
    <text evidence="1">The sequence shown here is derived from an EMBL/GenBank/DDBJ whole genome shotgun (WGS) entry which is preliminary data.</text>
</comment>
<sequence>MGSIERQITLELSKTNQPMSREDLRQVLSLSSVDLINGLQSLSKRYLLKTTEGNKILFNLSPVFREYMIIYD</sequence>
<name>A0AAE3KMD0_9CYAN</name>
<evidence type="ECO:0000313" key="1">
    <source>
        <dbReference type="EMBL" id="MCP2729089.1"/>
    </source>
</evidence>
<evidence type="ECO:0000313" key="2">
    <source>
        <dbReference type="Proteomes" id="UP001204953"/>
    </source>
</evidence>
<keyword evidence="2" id="KW-1185">Reference proteome</keyword>
<proteinExistence type="predicted"/>
<organism evidence="1 2">
    <name type="scientific">Limnofasciculus baicalensis BBK-W-15</name>
    <dbReference type="NCBI Taxonomy" id="2699891"/>
    <lineage>
        <taxon>Bacteria</taxon>
        <taxon>Bacillati</taxon>
        <taxon>Cyanobacteriota</taxon>
        <taxon>Cyanophyceae</taxon>
        <taxon>Coleofasciculales</taxon>
        <taxon>Coleofasciculaceae</taxon>
        <taxon>Limnofasciculus</taxon>
        <taxon>Limnofasciculus baicalensis</taxon>
    </lineage>
</organism>
<dbReference type="RefSeq" id="WP_254011878.1">
    <property type="nucleotide sequence ID" value="NZ_JAMZMM010000092.1"/>
</dbReference>